<dbReference type="AlphaFoldDB" id="A0A4Y6PS09"/>
<feature type="region of interest" description="Disordered" evidence="1">
    <location>
        <begin position="24"/>
        <end position="47"/>
    </location>
</feature>
<protein>
    <submittedName>
        <fullName evidence="3">Uncharacterized protein</fullName>
    </submittedName>
</protein>
<dbReference type="RefSeq" id="WP_141197601.1">
    <property type="nucleotide sequence ID" value="NZ_CP041186.1"/>
</dbReference>
<sequence length="387" mass="43825">MLRSTKSLLMVGLFVALAGTNCSEQNHDSRQTETEHQEGPSTFEKPDRAFDDRQLFGETDSYETDTFSVGHVSLREGREHMAPDENHQQFWLEPGEPFILDLTYKMWGYDHHQYDLVVLANFEPIQFKMRQVEEESGFPSAEEWQQSDEVLVDSAPLEVPDHHTKGVSIYIPPNVFSAVGAYDLRIVLLNRFPSDPGDPIVRHGGFTIHHSVTLYYGGLDFPEHDAPELPDTQEVSAHRNTRLLASHGPMTTLLLPEADVYDLASLRDPMQQAELGQVFSVPSPARLLGHSIRSSFLEEERSVIVAFDGTTPLQGASGVFAPPEAPQDTVNSDDPFVVRFPIEIELRDEQIHPIRFVKFAQPFRDMHNSFDRKIEVSNTIFVQAKRE</sequence>
<evidence type="ECO:0000313" key="3">
    <source>
        <dbReference type="EMBL" id="QDG51116.1"/>
    </source>
</evidence>
<feature type="compositionally biased region" description="Basic and acidic residues" evidence="1">
    <location>
        <begin position="25"/>
        <end position="47"/>
    </location>
</feature>
<keyword evidence="2" id="KW-0732">Signal</keyword>
<feature type="chain" id="PRO_5030106330" evidence="2">
    <location>
        <begin position="19"/>
        <end position="387"/>
    </location>
</feature>
<keyword evidence="4" id="KW-1185">Reference proteome</keyword>
<evidence type="ECO:0000256" key="1">
    <source>
        <dbReference type="SAM" id="MobiDB-lite"/>
    </source>
</evidence>
<reference evidence="3 4" key="1">
    <citation type="submission" date="2019-06" db="EMBL/GenBank/DDBJ databases">
        <title>Persicimonas caeni gen. nov., sp. nov., a predatory bacterium isolated from solar saltern.</title>
        <authorList>
            <person name="Wang S."/>
        </authorList>
    </citation>
    <scope>NUCLEOTIDE SEQUENCE [LARGE SCALE GENOMIC DNA]</scope>
    <source>
        <strain evidence="3 4">YN101</strain>
    </source>
</reference>
<proteinExistence type="predicted"/>
<accession>A0A5B8Y4Z8</accession>
<name>A0A4Y6PS09_PERCE</name>
<accession>A0A4Y6PS09</accession>
<evidence type="ECO:0000256" key="2">
    <source>
        <dbReference type="SAM" id="SignalP"/>
    </source>
</evidence>
<dbReference type="Proteomes" id="UP000315995">
    <property type="component" value="Chromosome"/>
</dbReference>
<evidence type="ECO:0000313" key="4">
    <source>
        <dbReference type="Proteomes" id="UP000315995"/>
    </source>
</evidence>
<organism evidence="3 4">
    <name type="scientific">Persicimonas caeni</name>
    <dbReference type="NCBI Taxonomy" id="2292766"/>
    <lineage>
        <taxon>Bacteria</taxon>
        <taxon>Deltaproteobacteria</taxon>
        <taxon>Bradymonadales</taxon>
        <taxon>Bradymonadaceae</taxon>
        <taxon>Persicimonas</taxon>
    </lineage>
</organism>
<feature type="signal peptide" evidence="2">
    <location>
        <begin position="1"/>
        <end position="18"/>
    </location>
</feature>
<dbReference type="EMBL" id="CP041186">
    <property type="protein sequence ID" value="QDG51116.1"/>
    <property type="molecule type" value="Genomic_DNA"/>
</dbReference>
<gene>
    <name evidence="3" type="ORF">FIV42_10330</name>
</gene>